<dbReference type="GO" id="GO:1901135">
    <property type="term" value="P:carbohydrate derivative metabolic process"/>
    <property type="evidence" value="ECO:0007669"/>
    <property type="project" value="UniProtKB-ARBA"/>
</dbReference>
<organism evidence="2 3">
    <name type="scientific">Thalassotalea euphylliae</name>
    <dbReference type="NCBI Taxonomy" id="1655234"/>
    <lineage>
        <taxon>Bacteria</taxon>
        <taxon>Pseudomonadati</taxon>
        <taxon>Pseudomonadota</taxon>
        <taxon>Gammaproteobacteria</taxon>
        <taxon>Alteromonadales</taxon>
        <taxon>Colwelliaceae</taxon>
        <taxon>Thalassotalea</taxon>
    </lineage>
</organism>
<dbReference type="SUPFAM" id="SSF53756">
    <property type="entry name" value="UDP-Glycosyltransferase/glycogen phosphorylase"/>
    <property type="match status" value="1"/>
</dbReference>
<comment type="caution">
    <text evidence="2">The sequence shown here is derived from an EMBL/GenBank/DDBJ whole genome shotgun (WGS) entry which is preliminary data.</text>
</comment>
<keyword evidence="2" id="KW-0808">Transferase</keyword>
<keyword evidence="3" id="KW-1185">Reference proteome</keyword>
<protein>
    <submittedName>
        <fullName evidence="2">Glycosyltransferase</fullName>
    </submittedName>
</protein>
<gene>
    <name evidence="2" type="ORF">DXX94_15135</name>
</gene>
<dbReference type="GO" id="GO:0016757">
    <property type="term" value="F:glycosyltransferase activity"/>
    <property type="evidence" value="ECO:0007669"/>
    <property type="project" value="InterPro"/>
</dbReference>
<dbReference type="AlphaFoldDB" id="A0A3E0U5U3"/>
<dbReference type="PANTHER" id="PTHR12526:SF630">
    <property type="entry name" value="GLYCOSYLTRANSFERASE"/>
    <property type="match status" value="1"/>
</dbReference>
<sequence length="364" mass="41438">MSSVRTRKLLIIQPYLTQYRLPVFRELAKSFPIALLASESSSFGTIEEGDKALLNYIPSQEVHWFSGKLMWQKGVLKSFLRMNPDKLFITANPRYLSSWCLILLAKMLGKEVFLHGQGRYNKSRLTVQQRLQFWLFSLLSKAYICYTESCKSSLRDTAIYKKSAVAENSIANDFPVKKKDELANGIFFVGRLRRGCNLTLLLNAVTKINAKREEKLIVHVIGSGENLTEYRQNYHENTIFYGEVYDQQKVAEISQKCFAGCYPGDAGLSVLHYMSLSLVPIVHEQLDKHMGPEPSYISSGVNGLMFKRNDEESLIKQVEQLLAEPQSTKQLQQKAFNTYIELTKPSLGQRLAKIISGYDSNNCS</sequence>
<evidence type="ECO:0000259" key="1">
    <source>
        <dbReference type="Pfam" id="PF00534"/>
    </source>
</evidence>
<evidence type="ECO:0000313" key="2">
    <source>
        <dbReference type="EMBL" id="REL31943.1"/>
    </source>
</evidence>
<reference evidence="3" key="1">
    <citation type="submission" date="2018-08" db="EMBL/GenBank/DDBJ databases">
        <title>Thalassotalea euphylliae genome.</title>
        <authorList>
            <person name="Summers S."/>
            <person name="Rice S.A."/>
            <person name="Freckelton M.L."/>
            <person name="Nedved B.T."/>
            <person name="Hadfield M.G."/>
        </authorList>
    </citation>
    <scope>NUCLEOTIDE SEQUENCE [LARGE SCALE GENOMIC DNA]</scope>
    <source>
        <strain evidence="3">H3</strain>
    </source>
</reference>
<accession>A0A3E0U5U3</accession>
<evidence type="ECO:0000313" key="3">
    <source>
        <dbReference type="Proteomes" id="UP000256899"/>
    </source>
</evidence>
<name>A0A3E0U5U3_9GAMM</name>
<dbReference type="PANTHER" id="PTHR12526">
    <property type="entry name" value="GLYCOSYLTRANSFERASE"/>
    <property type="match status" value="1"/>
</dbReference>
<dbReference type="EMBL" id="QUOT01000001">
    <property type="protein sequence ID" value="REL31943.1"/>
    <property type="molecule type" value="Genomic_DNA"/>
</dbReference>
<dbReference type="Pfam" id="PF00534">
    <property type="entry name" value="Glycos_transf_1"/>
    <property type="match status" value="1"/>
</dbReference>
<dbReference type="InterPro" id="IPR001296">
    <property type="entry name" value="Glyco_trans_1"/>
</dbReference>
<dbReference type="Proteomes" id="UP000256899">
    <property type="component" value="Unassembled WGS sequence"/>
</dbReference>
<feature type="domain" description="Glycosyl transferase family 1" evidence="1">
    <location>
        <begin position="172"/>
        <end position="336"/>
    </location>
</feature>
<proteinExistence type="predicted"/>
<dbReference type="Gene3D" id="3.40.50.2000">
    <property type="entry name" value="Glycogen Phosphorylase B"/>
    <property type="match status" value="2"/>
</dbReference>